<keyword evidence="1" id="KW-0812">Transmembrane</keyword>
<comment type="caution">
    <text evidence="2">The sequence shown here is derived from an EMBL/GenBank/DDBJ whole genome shotgun (WGS) entry which is preliminary data.</text>
</comment>
<dbReference type="EMBL" id="PCXL01000013">
    <property type="protein sequence ID" value="PIR37951.1"/>
    <property type="molecule type" value="Genomic_DNA"/>
</dbReference>
<dbReference type="Proteomes" id="UP000231333">
    <property type="component" value="Unassembled WGS sequence"/>
</dbReference>
<keyword evidence="1" id="KW-0472">Membrane</keyword>
<dbReference type="AlphaFoldDB" id="A0A2H0QUI4"/>
<sequence>MQQQNTQQNKPISNTAYSVRGFLIPFVSAPIVGLLLFGAPDSTNYLYVYIVFQFFLLIIPALFMWKNKRRAYIAYMKWFLIGFVAMLIYMILQS</sequence>
<evidence type="ECO:0000256" key="1">
    <source>
        <dbReference type="SAM" id="Phobius"/>
    </source>
</evidence>
<accession>A0A2H0QUI4</accession>
<name>A0A2H0QUI4_9BACT</name>
<gene>
    <name evidence="2" type="ORF">COV34_02580</name>
</gene>
<feature type="transmembrane region" description="Helical" evidence="1">
    <location>
        <begin position="72"/>
        <end position="92"/>
    </location>
</feature>
<proteinExistence type="predicted"/>
<feature type="transmembrane region" description="Helical" evidence="1">
    <location>
        <begin position="45"/>
        <end position="65"/>
    </location>
</feature>
<protein>
    <submittedName>
        <fullName evidence="2">Uncharacterized protein</fullName>
    </submittedName>
</protein>
<organism evidence="2 3">
    <name type="scientific">Candidatus Zambryskibacteria bacterium CG10_big_fil_rev_8_21_14_0_10_42_12</name>
    <dbReference type="NCBI Taxonomy" id="1975115"/>
    <lineage>
        <taxon>Bacteria</taxon>
        <taxon>Candidatus Zambryskiibacteriota</taxon>
    </lineage>
</organism>
<keyword evidence="1" id="KW-1133">Transmembrane helix</keyword>
<reference evidence="2 3" key="1">
    <citation type="submission" date="2017-09" db="EMBL/GenBank/DDBJ databases">
        <title>Depth-based differentiation of microbial function through sediment-hosted aquifers and enrichment of novel symbionts in the deep terrestrial subsurface.</title>
        <authorList>
            <person name="Probst A.J."/>
            <person name="Ladd B."/>
            <person name="Jarett J.K."/>
            <person name="Geller-Mcgrath D.E."/>
            <person name="Sieber C.M."/>
            <person name="Emerson J.B."/>
            <person name="Anantharaman K."/>
            <person name="Thomas B.C."/>
            <person name="Malmstrom R."/>
            <person name="Stieglmeier M."/>
            <person name="Klingl A."/>
            <person name="Woyke T."/>
            <person name="Ryan C.M."/>
            <person name="Banfield J.F."/>
        </authorList>
    </citation>
    <scope>NUCLEOTIDE SEQUENCE [LARGE SCALE GENOMIC DNA]</scope>
    <source>
        <strain evidence="2">CG10_big_fil_rev_8_21_14_0_10_42_12</strain>
    </source>
</reference>
<evidence type="ECO:0000313" key="3">
    <source>
        <dbReference type="Proteomes" id="UP000231333"/>
    </source>
</evidence>
<evidence type="ECO:0000313" key="2">
    <source>
        <dbReference type="EMBL" id="PIR37951.1"/>
    </source>
</evidence>
<feature type="transmembrane region" description="Helical" evidence="1">
    <location>
        <begin position="21"/>
        <end position="39"/>
    </location>
</feature>